<dbReference type="HOGENOM" id="CLU_1234084_0_0_0"/>
<dbReference type="InterPro" id="IPR036477">
    <property type="entry name" value="Formyl_transf_N_sf"/>
</dbReference>
<dbReference type="PANTHER" id="PTHR11138">
    <property type="entry name" value="METHIONYL-TRNA FORMYLTRANSFERASE"/>
    <property type="match status" value="1"/>
</dbReference>
<dbReference type="Gene3D" id="3.40.50.12230">
    <property type="match status" value="1"/>
</dbReference>
<gene>
    <name evidence="2" type="ordered locus">Sthe_1150</name>
</gene>
<evidence type="ECO:0000313" key="3">
    <source>
        <dbReference type="Proteomes" id="UP000002027"/>
    </source>
</evidence>
<name>D1C2W9_SPHTD</name>
<dbReference type="PANTHER" id="PTHR11138:SF5">
    <property type="entry name" value="METHIONYL-TRNA FORMYLTRANSFERASE, MITOCHONDRIAL"/>
    <property type="match status" value="1"/>
</dbReference>
<sequence>MSLQPSRPRTVIVLGKGTLAIRIADWFHRSPDYHLTQVVPVVPEPIWTDSLTAWAHEHGVPVVSSGHYRDIEGVHDASWRVDLAMSVFYGHIIRPWFIAKCERIWNLHNGPLPRYRGVSPINWALKNGEQKHGVTIHEITPGIDDGPIIAQVEYSIYPEFDEVQDVYARALEYGWTLFQQTMPLADRITPRPQDESLATYYSREHDALLGDRRDFTRAASESQVAASDHR</sequence>
<proteinExistence type="predicted"/>
<dbReference type="Pfam" id="PF00551">
    <property type="entry name" value="Formyl_trans_N"/>
    <property type="match status" value="1"/>
</dbReference>
<dbReference type="AlphaFoldDB" id="D1C2W9"/>
<reference evidence="2 3" key="2">
    <citation type="journal article" date="2010" name="Stand. Genomic Sci.">
        <title>Complete genome sequence of Desulfohalobium retbaense type strain (HR(100)).</title>
        <authorList>
            <person name="Spring S."/>
            <person name="Nolan M."/>
            <person name="Lapidus A."/>
            <person name="Glavina Del Rio T."/>
            <person name="Copeland A."/>
            <person name="Tice H."/>
            <person name="Cheng J.F."/>
            <person name="Lucas S."/>
            <person name="Land M."/>
            <person name="Chen F."/>
            <person name="Bruce D."/>
            <person name="Goodwin L."/>
            <person name="Pitluck S."/>
            <person name="Ivanova N."/>
            <person name="Mavromatis K."/>
            <person name="Mikhailova N."/>
            <person name="Pati A."/>
            <person name="Chen A."/>
            <person name="Palaniappan K."/>
            <person name="Hauser L."/>
            <person name="Chang Y.J."/>
            <person name="Jeffries C.D."/>
            <person name="Munk C."/>
            <person name="Kiss H."/>
            <person name="Chain P."/>
            <person name="Han C."/>
            <person name="Brettin T."/>
            <person name="Detter J.C."/>
            <person name="Schuler E."/>
            <person name="Goker M."/>
            <person name="Rohde M."/>
            <person name="Bristow J."/>
            <person name="Eisen J.A."/>
            <person name="Markowitz V."/>
            <person name="Hugenholtz P."/>
            <person name="Kyrpides N.C."/>
            <person name="Klenk H.P."/>
        </authorList>
    </citation>
    <scope>NUCLEOTIDE SEQUENCE [LARGE SCALE GENOMIC DNA]</scope>
    <source>
        <strain evidence="3">ATCC 49802 / DSM 20745 / S 6022</strain>
    </source>
</reference>
<dbReference type="InterPro" id="IPR002376">
    <property type="entry name" value="Formyl_transf_N"/>
</dbReference>
<dbReference type="InParanoid" id="D1C2W9"/>
<dbReference type="KEGG" id="sti:Sthe_1150"/>
<feature type="domain" description="Formyl transferase N-terminal" evidence="1">
    <location>
        <begin position="79"/>
        <end position="175"/>
    </location>
</feature>
<dbReference type="CDD" id="cd08369">
    <property type="entry name" value="FMT_core"/>
    <property type="match status" value="1"/>
</dbReference>
<dbReference type="eggNOG" id="COG0223">
    <property type="taxonomic scope" value="Bacteria"/>
</dbReference>
<dbReference type="RefSeq" id="WP_012871633.1">
    <property type="nucleotide sequence ID" value="NC_013523.1"/>
</dbReference>
<keyword evidence="3" id="KW-1185">Reference proteome</keyword>
<dbReference type="SUPFAM" id="SSF53328">
    <property type="entry name" value="Formyltransferase"/>
    <property type="match status" value="1"/>
</dbReference>
<dbReference type="GO" id="GO:0004479">
    <property type="term" value="F:methionyl-tRNA formyltransferase activity"/>
    <property type="evidence" value="ECO:0007669"/>
    <property type="project" value="TreeGrafter"/>
</dbReference>
<accession>D1C2W9</accession>
<evidence type="ECO:0000259" key="1">
    <source>
        <dbReference type="Pfam" id="PF00551"/>
    </source>
</evidence>
<dbReference type="GO" id="GO:0005829">
    <property type="term" value="C:cytosol"/>
    <property type="evidence" value="ECO:0007669"/>
    <property type="project" value="TreeGrafter"/>
</dbReference>
<organism evidence="2 3">
    <name type="scientific">Sphaerobacter thermophilus (strain ATCC 49802 / DSM 20745 / KCCM 41009 / NCIMB 13125 / S 6022)</name>
    <dbReference type="NCBI Taxonomy" id="479434"/>
    <lineage>
        <taxon>Bacteria</taxon>
        <taxon>Pseudomonadati</taxon>
        <taxon>Thermomicrobiota</taxon>
        <taxon>Thermomicrobia</taxon>
        <taxon>Sphaerobacterales</taxon>
        <taxon>Sphaerobacterineae</taxon>
        <taxon>Sphaerobacteraceae</taxon>
        <taxon>Sphaerobacter</taxon>
    </lineage>
</organism>
<dbReference type="Proteomes" id="UP000002027">
    <property type="component" value="Chromosome 1"/>
</dbReference>
<evidence type="ECO:0000313" key="2">
    <source>
        <dbReference type="EMBL" id="ACZ38586.1"/>
    </source>
</evidence>
<reference evidence="3" key="1">
    <citation type="submission" date="2009-11" db="EMBL/GenBank/DDBJ databases">
        <title>The complete chromosome 1 of Sphaerobacter thermophilus DSM 20745.</title>
        <authorList>
            <person name="Lucas S."/>
            <person name="Copeland A."/>
            <person name="Lapidus A."/>
            <person name="Glavina del Rio T."/>
            <person name="Dalin E."/>
            <person name="Tice H."/>
            <person name="Bruce D."/>
            <person name="Goodwin L."/>
            <person name="Pitluck S."/>
            <person name="Kyrpides N."/>
            <person name="Mavromatis K."/>
            <person name="Ivanova N."/>
            <person name="Mikhailova N."/>
            <person name="LaButti K.M."/>
            <person name="Clum A."/>
            <person name="Sun H.I."/>
            <person name="Brettin T."/>
            <person name="Detter J.C."/>
            <person name="Han C."/>
            <person name="Larimer F."/>
            <person name="Land M."/>
            <person name="Hauser L."/>
            <person name="Markowitz V."/>
            <person name="Cheng J.F."/>
            <person name="Hugenholtz P."/>
            <person name="Woyke T."/>
            <person name="Wu D."/>
            <person name="Steenblock K."/>
            <person name="Schneider S."/>
            <person name="Pukall R."/>
            <person name="Goeker M."/>
            <person name="Klenk H.P."/>
            <person name="Eisen J.A."/>
        </authorList>
    </citation>
    <scope>NUCLEOTIDE SEQUENCE [LARGE SCALE GENOMIC DNA]</scope>
    <source>
        <strain evidence="3">ATCC 49802 / DSM 20745 / S 6022</strain>
    </source>
</reference>
<protein>
    <submittedName>
        <fullName evidence="2">Formyl transferase domain protein</fullName>
    </submittedName>
</protein>
<dbReference type="EMBL" id="CP001823">
    <property type="protein sequence ID" value="ACZ38586.1"/>
    <property type="molecule type" value="Genomic_DNA"/>
</dbReference>
<dbReference type="STRING" id="479434.Sthe_1150"/>
<keyword evidence="2" id="KW-0808">Transferase</keyword>